<comment type="function">
    <text evidence="5">Adapter protein primarily involved in signaling pathways within T-cells, as well as other immune cells such as platelets, mast cells, and natural killer (NK) cells. Plays a crucial role for transducing signal from the T-cell receptor (TCR) after antigen recognition leading to T-cell activation. Mechanistically, once phosphorylated by the kinase ZAP70, mediates interactions with the guanine-nucleotide exchange factor VAV1, the adapter protein NCK and the kinase ITK. In turn, stimulates the activation of PKC-theta/PRKCQ and NF-kappa-B transcriptional activity in response to CD3 and CD28 costimulation. Also plays an essential role in AGER-induced signaling pathways including p38 MAPK and ERK1/2 activation leading to cytokine release and pro-inflammatory responses.</text>
</comment>
<dbReference type="InterPro" id="IPR036860">
    <property type="entry name" value="SH2_dom_sf"/>
</dbReference>
<dbReference type="InterPro" id="IPR051751">
    <property type="entry name" value="Immunoreceptor_sig_adapters"/>
</dbReference>
<evidence type="ECO:0000256" key="8">
    <source>
        <dbReference type="ARBA" id="ARBA00076939"/>
    </source>
</evidence>
<protein>
    <recommendedName>
        <fullName evidence="7">Lymphocyte cytosolic protein 2</fullName>
    </recommendedName>
    <alternativeName>
        <fullName evidence="8">SH2 domain-containing leukocyte protein of 76 kDa</fullName>
    </alternativeName>
    <alternativeName>
        <fullName evidence="9">SLP-76 tyrosine phosphoprotein</fullName>
    </alternativeName>
</protein>
<dbReference type="FunFam" id="1.10.150.50:FF:000051">
    <property type="entry name" value="Lymphocyte cytosolic protein 2"/>
    <property type="match status" value="1"/>
</dbReference>
<feature type="compositionally biased region" description="Pro residues" evidence="11">
    <location>
        <begin position="301"/>
        <end position="313"/>
    </location>
</feature>
<feature type="compositionally biased region" description="Polar residues" evidence="11">
    <location>
        <begin position="315"/>
        <end position="336"/>
    </location>
</feature>
<dbReference type="Pfam" id="PF07647">
    <property type="entry name" value="SAM_2"/>
    <property type="match status" value="1"/>
</dbReference>
<dbReference type="SUPFAM" id="SSF47769">
    <property type="entry name" value="SAM/Pointed domain"/>
    <property type="match status" value="1"/>
</dbReference>
<evidence type="ECO:0000256" key="7">
    <source>
        <dbReference type="ARBA" id="ARBA00073181"/>
    </source>
</evidence>
<evidence type="ECO:0000256" key="10">
    <source>
        <dbReference type="PROSITE-ProRule" id="PRU00191"/>
    </source>
</evidence>
<evidence type="ECO:0000313" key="14">
    <source>
        <dbReference type="Proteomes" id="UP000291000"/>
    </source>
</evidence>
<comment type="subcellular location">
    <subcellularLocation>
        <location evidence="1">Cytoplasm</location>
    </subcellularLocation>
</comment>
<feature type="domain" description="SH2" evidence="12">
    <location>
        <begin position="358"/>
        <end position="466"/>
    </location>
</feature>
<dbReference type="GeneTree" id="ENSGT00940000156835"/>
<dbReference type="InterPro" id="IPR013761">
    <property type="entry name" value="SAM/pointed_sf"/>
</dbReference>
<feature type="compositionally biased region" description="Acidic residues" evidence="11">
    <location>
        <begin position="106"/>
        <end position="153"/>
    </location>
</feature>
<reference evidence="13" key="2">
    <citation type="submission" date="2025-08" db="UniProtKB">
        <authorList>
            <consortium name="Ensembl"/>
        </authorList>
    </citation>
    <scope>IDENTIFICATION</scope>
</reference>
<evidence type="ECO:0000256" key="9">
    <source>
        <dbReference type="ARBA" id="ARBA00079396"/>
    </source>
</evidence>
<dbReference type="PROSITE" id="PS50001">
    <property type="entry name" value="SH2"/>
    <property type="match status" value="1"/>
</dbReference>
<dbReference type="Pfam" id="PF00017">
    <property type="entry name" value="SH2"/>
    <property type="match status" value="1"/>
</dbReference>
<dbReference type="GO" id="GO:0007169">
    <property type="term" value="P:cell surface receptor protein tyrosine kinase signaling pathway"/>
    <property type="evidence" value="ECO:0007669"/>
    <property type="project" value="TreeGrafter"/>
</dbReference>
<evidence type="ECO:0000256" key="3">
    <source>
        <dbReference type="ARBA" id="ARBA00022553"/>
    </source>
</evidence>
<sequence length="469" mass="52917">MAFKNVPFRSEVLNWDPDALADYFKKLNYKDCEKVVKKHHIDGPRFLSLAENDIQKFPKLRVPILSKLSQEINKNEERRSIFTPLVTVSPSSTESHEEDNGGWSSFEEDDYESPTDDADVEDDGDYESPNEEEEAPAEDDADYEPPPSNDEEALQNSILPAKPLSNPNSMYIDRPPTGKVQQPPVPPQRPMPTLPPLPTGGRIHQPLPPPQPNHEEPSRSRTHKTAKLPAPSIDRSTKPALDRSLVPFDREPFTLGCLFLIHPFSQHCRPPGEHLPKIPKPPLPPATERHDRGSPLTGKKPPVPRLPPQPSPLPMSSNTFPSRSTKPSPKNSLPLTHSSGAFSERCVLNHSNSLNEDWYVSYITRTEAEAALRKINQDGTFLVRDSSKKTISNPYVLMVLYKDKVYNIQIRYQEESQVYLLGTGLRGKEDFLSVSDIIDYFRKMPLLLIDGKNRGSRYQCTLTYAASYP</sequence>
<reference evidence="13 14" key="1">
    <citation type="submission" date="2016-04" db="EMBL/GenBank/DDBJ databases">
        <title>Polished mammalian reference genomes with single-molecule sequencing and chromosome conformation capture applied to the Capra hircus genome.</title>
        <authorList>
            <person name="Bickhart D.M."/>
            <person name="Koren S."/>
            <person name="Rosen B."/>
            <person name="Hastie A."/>
            <person name="Liachko I."/>
            <person name="Sullivan S.T."/>
            <person name="Burton J."/>
            <person name="Sayre B.L."/>
            <person name="Huson H.J."/>
            <person name="Lee J."/>
            <person name="Lam E."/>
            <person name="Kelley C.M."/>
            <person name="Hutchison J.L."/>
            <person name="Zhou Y."/>
            <person name="Sun J."/>
            <person name="Crisa A."/>
            <person name="Schwartz J.C."/>
            <person name="Hammond J.A."/>
            <person name="Schroeder S.G."/>
            <person name="Liu G.E."/>
            <person name="Dunham M."/>
            <person name="Shendure J."/>
            <person name="Sonstegard T.S."/>
            <person name="Phillippy A.M."/>
            <person name="Van Tassell C.P."/>
            <person name="Smith T.P."/>
        </authorList>
    </citation>
    <scope>NUCLEOTIDE SEQUENCE [LARGE SCALE GENOMIC DNA]</scope>
</reference>
<evidence type="ECO:0000259" key="12">
    <source>
        <dbReference type="PROSITE" id="PS50001"/>
    </source>
</evidence>
<proteinExistence type="predicted"/>
<dbReference type="SMART" id="SM00252">
    <property type="entry name" value="SH2"/>
    <property type="match status" value="1"/>
</dbReference>
<dbReference type="Gene3D" id="1.10.150.50">
    <property type="entry name" value="Transcription Factor, Ets-1"/>
    <property type="match status" value="1"/>
</dbReference>
<feature type="compositionally biased region" description="Pro residues" evidence="11">
    <location>
        <begin position="183"/>
        <end position="198"/>
    </location>
</feature>
<comment type="subunit">
    <text evidence="6">Interacts with SLA. Interacts with CBLB. Interacts with GRB2. Interacts with SHB. Interacts with PRAM1. Interacts (via SH2 domain) with CD6 (via tyrosine phosphorylated C-terminus). Interacts with FYB1 and the phosphorylated form of FYB2. Interacts with 14-3-3 adapter/YWHAZ; this phosphorylation leads to YWHAZ proteolytic degradation. Interacts with VAV1; this interaction plays a role in TCR-mediated cytokine production. Interacts with AGER; this interaction plays an important role in AGER-mediated pro-inflammatory responses and cytokine release.</text>
</comment>
<feature type="region of interest" description="Disordered" evidence="11">
    <location>
        <begin position="83"/>
        <end position="238"/>
    </location>
</feature>
<keyword evidence="14" id="KW-1185">Reference proteome</keyword>
<dbReference type="AlphaFoldDB" id="A0A452FFG3"/>
<keyword evidence="4 10" id="KW-0727">SH2 domain</keyword>
<dbReference type="SUPFAM" id="SSF55550">
    <property type="entry name" value="SH2 domain"/>
    <property type="match status" value="1"/>
</dbReference>
<dbReference type="PRINTS" id="PR00401">
    <property type="entry name" value="SH2DOMAIN"/>
</dbReference>
<dbReference type="FunFam" id="3.30.505.10:FF:000016">
    <property type="entry name" value="B-cell linker protein isoform 2"/>
    <property type="match status" value="1"/>
</dbReference>
<feature type="region of interest" description="Disordered" evidence="11">
    <location>
        <begin position="271"/>
        <end position="336"/>
    </location>
</feature>
<accession>A0A452FFG3</accession>
<dbReference type="PANTHER" id="PTHR14098">
    <property type="entry name" value="SH2 DOMAIN CONTAINING PROTEIN"/>
    <property type="match status" value="1"/>
</dbReference>
<evidence type="ECO:0000256" key="5">
    <source>
        <dbReference type="ARBA" id="ARBA00055328"/>
    </source>
</evidence>
<gene>
    <name evidence="13" type="primary">LCP2</name>
</gene>
<dbReference type="Bgee" id="ENSCHIG00000020683">
    <property type="expression patterns" value="Expressed in spleen and 17 other cell types or tissues"/>
</dbReference>
<evidence type="ECO:0000256" key="1">
    <source>
        <dbReference type="ARBA" id="ARBA00004496"/>
    </source>
</evidence>
<dbReference type="Proteomes" id="UP000291000">
    <property type="component" value="Chromosome 20"/>
</dbReference>
<evidence type="ECO:0000256" key="6">
    <source>
        <dbReference type="ARBA" id="ARBA00064703"/>
    </source>
</evidence>
<name>A0A452FFG3_CAPHI</name>
<dbReference type="Gene3D" id="3.30.505.10">
    <property type="entry name" value="SH2 domain"/>
    <property type="match status" value="1"/>
</dbReference>
<reference evidence="13" key="3">
    <citation type="submission" date="2025-09" db="UniProtKB">
        <authorList>
            <consortium name="Ensembl"/>
        </authorList>
    </citation>
    <scope>IDENTIFICATION</scope>
</reference>
<dbReference type="CDD" id="cd09522">
    <property type="entry name" value="SAM_SLP76"/>
    <property type="match status" value="1"/>
</dbReference>
<dbReference type="GO" id="GO:0002376">
    <property type="term" value="P:immune system process"/>
    <property type="evidence" value="ECO:0007669"/>
    <property type="project" value="UniProtKB-ARBA"/>
</dbReference>
<evidence type="ECO:0000313" key="13">
    <source>
        <dbReference type="Ensembl" id="ENSCHIP00000022915.1"/>
    </source>
</evidence>
<dbReference type="SMART" id="SM00454">
    <property type="entry name" value="SAM"/>
    <property type="match status" value="1"/>
</dbReference>
<dbReference type="CDD" id="cd09929">
    <property type="entry name" value="SH2_BLNK_SLP-76"/>
    <property type="match status" value="1"/>
</dbReference>
<keyword evidence="3" id="KW-0597">Phosphoprotein</keyword>
<dbReference type="GO" id="GO:0035556">
    <property type="term" value="P:intracellular signal transduction"/>
    <property type="evidence" value="ECO:0007669"/>
    <property type="project" value="TreeGrafter"/>
</dbReference>
<dbReference type="InterPro" id="IPR001660">
    <property type="entry name" value="SAM"/>
</dbReference>
<dbReference type="EMBL" id="LWLT01000017">
    <property type="status" value="NOT_ANNOTATED_CDS"/>
    <property type="molecule type" value="Genomic_DNA"/>
</dbReference>
<organism evidence="13 14">
    <name type="scientific">Capra hircus</name>
    <name type="common">Goat</name>
    <dbReference type="NCBI Taxonomy" id="9925"/>
    <lineage>
        <taxon>Eukaryota</taxon>
        <taxon>Metazoa</taxon>
        <taxon>Chordata</taxon>
        <taxon>Craniata</taxon>
        <taxon>Vertebrata</taxon>
        <taxon>Euteleostomi</taxon>
        <taxon>Mammalia</taxon>
        <taxon>Eutheria</taxon>
        <taxon>Laurasiatheria</taxon>
        <taxon>Artiodactyla</taxon>
        <taxon>Ruminantia</taxon>
        <taxon>Pecora</taxon>
        <taxon>Bovidae</taxon>
        <taxon>Caprinae</taxon>
        <taxon>Capra</taxon>
    </lineage>
</organism>
<dbReference type="GO" id="GO:0005829">
    <property type="term" value="C:cytosol"/>
    <property type="evidence" value="ECO:0007669"/>
    <property type="project" value="UniProtKB-ARBA"/>
</dbReference>
<dbReference type="PANTHER" id="PTHR14098:SF1">
    <property type="entry name" value="LYMPHOCYTE CYTOSOLIC PROTEIN 2"/>
    <property type="match status" value="1"/>
</dbReference>
<keyword evidence="2" id="KW-0963">Cytoplasm</keyword>
<dbReference type="InterPro" id="IPR000980">
    <property type="entry name" value="SH2"/>
</dbReference>
<dbReference type="Ensembl" id="ENSCHIT00000030775.1">
    <property type="protein sequence ID" value="ENSCHIP00000022915.1"/>
    <property type="gene ID" value="ENSCHIG00000020683.1"/>
</dbReference>
<evidence type="ECO:0000256" key="2">
    <source>
        <dbReference type="ARBA" id="ARBA00022490"/>
    </source>
</evidence>
<evidence type="ECO:0000256" key="4">
    <source>
        <dbReference type="ARBA" id="ARBA00022999"/>
    </source>
</evidence>
<evidence type="ECO:0000256" key="11">
    <source>
        <dbReference type="SAM" id="MobiDB-lite"/>
    </source>
</evidence>